<evidence type="ECO:0000313" key="2">
    <source>
        <dbReference type="Proteomes" id="UP000014461"/>
    </source>
</evidence>
<dbReference type="RefSeq" id="WP_016403361.1">
    <property type="nucleotide sequence ID" value="NZ_BARX01000030.1"/>
</dbReference>
<accession>R9PQG5</accession>
<gene>
    <name evidence="1" type="ORF">AALB_3674</name>
</gene>
<protein>
    <submittedName>
        <fullName evidence="1">Uncharacterized protein</fullName>
    </submittedName>
</protein>
<comment type="caution">
    <text evidence="1">The sequence shown here is derived from an EMBL/GenBank/DDBJ whole genome shotgun (WGS) entry which is preliminary data.</text>
</comment>
<evidence type="ECO:0000313" key="1">
    <source>
        <dbReference type="EMBL" id="GAD03594.1"/>
    </source>
</evidence>
<dbReference type="EMBL" id="BARX01000030">
    <property type="protein sequence ID" value="GAD03594.1"/>
    <property type="molecule type" value="Genomic_DNA"/>
</dbReference>
<name>R9PQG5_AGAAL</name>
<dbReference type="Proteomes" id="UP000014461">
    <property type="component" value="Unassembled WGS sequence"/>
</dbReference>
<dbReference type="AlphaFoldDB" id="R9PQG5"/>
<organism evidence="1 2">
    <name type="scientific">Agarivorans albus MKT 106</name>
    <dbReference type="NCBI Taxonomy" id="1331007"/>
    <lineage>
        <taxon>Bacteria</taxon>
        <taxon>Pseudomonadati</taxon>
        <taxon>Pseudomonadota</taxon>
        <taxon>Gammaproteobacteria</taxon>
        <taxon>Alteromonadales</taxon>
        <taxon>Alteromonadaceae</taxon>
        <taxon>Agarivorans</taxon>
    </lineage>
</organism>
<proteinExistence type="predicted"/>
<reference evidence="1" key="1">
    <citation type="journal article" date="2013" name="Genome Announc.">
        <title>Draft Genome Sequence of Agarivorans albus Strain MKT 106T, an Agarolytic Marine Bacterium.</title>
        <authorList>
            <person name="Yasuike M."/>
            <person name="Nakamura Y."/>
            <person name="Kai W."/>
            <person name="Fujiwara A."/>
            <person name="Fukui Y."/>
            <person name="Satomi M."/>
            <person name="Sano M."/>
        </authorList>
    </citation>
    <scope>NUCLEOTIDE SEQUENCE [LARGE SCALE GENOMIC DNA]</scope>
</reference>
<keyword evidence="2" id="KW-1185">Reference proteome</keyword>
<sequence length="213" mass="23514">MEIVPKNKTLDVTKHGITLGNLNCSDITYKCTISVGSSPGRTVKKELGINDALLFQTESFGLKEVRIFEIDRDEIKVKVSNVSPSNIFFGMDPESIAGDVPISEDEYEQYVSNLTKLKEDFSNNTNISKEEFSYLSAQVDYLIAFAGRAGITKKDIILQTMGLVCNFSVATIFAPDIAKEIFIGFANSIPWLIDSVVHSYSLLGSKIPPEISK</sequence>